<evidence type="ECO:0000313" key="3">
    <source>
        <dbReference type="Proteomes" id="UP000281474"/>
    </source>
</evidence>
<gene>
    <name evidence="2" type="ORF">D5018_03600</name>
</gene>
<reference evidence="2 3" key="1">
    <citation type="submission" date="2018-09" db="EMBL/GenBank/DDBJ databases">
        <title>Phylogeny of the Shewanellaceae, and recommendation for two new genera, Pseudoshewanella and Parashewanella.</title>
        <authorList>
            <person name="Wang G."/>
        </authorList>
    </citation>
    <scope>NUCLEOTIDE SEQUENCE [LARGE SCALE GENOMIC DNA]</scope>
    <source>
        <strain evidence="2 3">C51</strain>
    </source>
</reference>
<organism evidence="2 3">
    <name type="scientific">Parashewanella curva</name>
    <dbReference type="NCBI Taxonomy" id="2338552"/>
    <lineage>
        <taxon>Bacteria</taxon>
        <taxon>Pseudomonadati</taxon>
        <taxon>Pseudomonadota</taxon>
        <taxon>Gammaproteobacteria</taxon>
        <taxon>Alteromonadales</taxon>
        <taxon>Shewanellaceae</taxon>
        <taxon>Parashewanella</taxon>
    </lineage>
</organism>
<feature type="chain" id="PRO_5018092808" description="Alpha-L-fucosidase" evidence="1">
    <location>
        <begin position="36"/>
        <end position="744"/>
    </location>
</feature>
<comment type="caution">
    <text evidence="2">The sequence shown here is derived from an EMBL/GenBank/DDBJ whole genome shotgun (WGS) entry which is preliminary data.</text>
</comment>
<dbReference type="SUPFAM" id="SSF51445">
    <property type="entry name" value="(Trans)glycosidases"/>
    <property type="match status" value="1"/>
</dbReference>
<dbReference type="RefSeq" id="WP_121837612.1">
    <property type="nucleotide sequence ID" value="NZ_ML014757.1"/>
</dbReference>
<evidence type="ECO:0008006" key="4">
    <source>
        <dbReference type="Google" id="ProtNLM"/>
    </source>
</evidence>
<dbReference type="OrthoDB" id="111164at2"/>
<dbReference type="Proteomes" id="UP000281474">
    <property type="component" value="Unassembled WGS sequence"/>
</dbReference>
<proteinExistence type="predicted"/>
<protein>
    <recommendedName>
        <fullName evidence="4">Alpha-L-fucosidase</fullName>
    </recommendedName>
</protein>
<keyword evidence="3" id="KW-1185">Reference proteome</keyword>
<keyword evidence="1" id="KW-0732">Signal</keyword>
<dbReference type="AlphaFoldDB" id="A0A3L8Q393"/>
<dbReference type="EMBL" id="QZEI01000008">
    <property type="protein sequence ID" value="RLV61092.1"/>
    <property type="molecule type" value="Genomic_DNA"/>
</dbReference>
<dbReference type="Gene3D" id="3.20.20.80">
    <property type="entry name" value="Glycosidases"/>
    <property type="match status" value="1"/>
</dbReference>
<feature type="signal peptide" evidence="1">
    <location>
        <begin position="1"/>
        <end position="35"/>
    </location>
</feature>
<sequence length="744" mass="82345">MSNKNNSIKKSSKSKLASSLIAAGALLAMSQTTTAAIPPEVQWMQDAKWGIGHHYLAGGALNEAWYNIQDYNEWNNYVNEFDVDAYADLAEKMGVKYVIFTIGQNRGYISTTSTVYDQHSPACPSITEGCQNQPGTNRADYTPDRDLILDLATALDAKDIKTLVYSPYHVPNRWTGQPANTTQAQKWFIEDFFSEKALAWGDKVSGWWIDGYWQVLANEQSNDFPIARKILESAKKGHPNPIITFNRGTNIAFTFNTDTPVANITAGEYNELPPVPASGEVIGYGGKSVLWQSFTFLSQKDPIFAGWGQVTENLRYTNETVANRAKAISDNGGASTWDTAINPNGTFPVDKIVQLQYIGNKLGTTSDTTYSSLEIVNNDDSRINYSSNGNWFEVENRETGEFNQDIHATRDNGAYYTYEFTGESIVVATSKAKDQGDIEIFIDGVSQGVRSTYDGNNFRQVQAIIFEKHDLAPGTHTLKVVKRSGEYMLADVVLSKGESSTSNRINNTSESIQYEGNWGTSSGRGHGDFDDDVAYTTTNGDSFSYTFTGNKVKYIAPKAVDQGEVEIFIDGQSQAIVDTHSVDRQVKQVLFESAELSSGQHTIKVVKRSGQYMLVDALDVENTSYNELNNDDPRISYTGNWGTSSGRGHGDLADDVRYTTQNGDKMSFTFTGTAVKFISPKAIDQGNVEIFVDGVSRGVVNTYSVDRQVQQVIFQVTDLPQGEHTIEVYKRSGDYMLVDAVQYK</sequence>
<dbReference type="InterPro" id="IPR017853">
    <property type="entry name" value="GH"/>
</dbReference>
<evidence type="ECO:0000256" key="1">
    <source>
        <dbReference type="SAM" id="SignalP"/>
    </source>
</evidence>
<evidence type="ECO:0000313" key="2">
    <source>
        <dbReference type="EMBL" id="RLV61092.1"/>
    </source>
</evidence>
<name>A0A3L8Q393_9GAMM</name>
<accession>A0A3L8Q393</accession>
<dbReference type="Gene3D" id="2.60.120.260">
    <property type="entry name" value="Galactose-binding domain-like"/>
    <property type="match status" value="3"/>
</dbReference>